<dbReference type="GO" id="GO:0044550">
    <property type="term" value="P:secondary metabolite biosynthetic process"/>
    <property type="evidence" value="ECO:0007669"/>
    <property type="project" value="TreeGrafter"/>
</dbReference>
<dbReference type="Gene3D" id="3.40.47.10">
    <property type="match status" value="2"/>
</dbReference>
<sequence>MVGFKTMNPMALSHISSYIPSKKIDIPEVARMINAVDYSFSKSDIDRFDSNLGFKCVPIEEKLSLEEMLYRACTPTICKLQKEGKAIDRIILTRTSQIYWHEQNIFRKLMHDYNLLDIPTFSVAQQNCASIHTSLLLAQQLLNSNEEMEGILLVSGDKAFHPSLRRIPDSLLGDSASCCYLSKNLKGNHHTIQIIKNNVDAVTYNGVNSTPNQLEWFNTTYYFAIRQIVREVLKEANLTLEQISLIIGSNANYKTWLKVSEILNFPIEKFYTDTIDKVGHLYCSDILFNLQMIDKEKKIKPGSYYLTITVGLGGTYGCALHQYL</sequence>
<keyword evidence="1" id="KW-0808">Transferase</keyword>
<dbReference type="GO" id="GO:0016746">
    <property type="term" value="F:acyltransferase activity"/>
    <property type="evidence" value="ECO:0007669"/>
    <property type="project" value="UniProtKB-KW"/>
</dbReference>
<feature type="domain" description="Beta-ketoacyl-[acyl-carrier-protein] synthase III C-terminal" evidence="3">
    <location>
        <begin position="233"/>
        <end position="322"/>
    </location>
</feature>
<reference evidence="4" key="1">
    <citation type="submission" date="2017-09" db="EMBL/GenBank/DDBJ databases">
        <title>Large-scale bioinformatics analysis of Bacillus genomes uncovers conserved roles of natural products in bacterial physiology.</title>
        <authorList>
            <consortium name="Agbiome Team Llc"/>
            <person name="Bleich R.M."/>
            <person name="Kirk G.J."/>
            <person name="Santa Maria K.C."/>
            <person name="Allen S.E."/>
            <person name="Farag S."/>
            <person name="Shank E.A."/>
            <person name="Bowers A."/>
        </authorList>
    </citation>
    <scope>NUCLEOTIDE SEQUENCE</scope>
    <source>
        <strain evidence="4">AFS005430</strain>
    </source>
</reference>
<evidence type="ECO:0000259" key="3">
    <source>
        <dbReference type="Pfam" id="PF08541"/>
    </source>
</evidence>
<comment type="caution">
    <text evidence="4">The sequence shown here is derived from an EMBL/GenBank/DDBJ whole genome shotgun (WGS) entry which is preliminary data.</text>
</comment>
<dbReference type="Proteomes" id="UP000220969">
    <property type="component" value="Unassembled WGS sequence"/>
</dbReference>
<gene>
    <name evidence="4" type="ORF">CN678_11730</name>
</gene>
<dbReference type="SUPFAM" id="SSF53901">
    <property type="entry name" value="Thiolase-like"/>
    <property type="match status" value="1"/>
</dbReference>
<organism evidence="4">
    <name type="scientific">Bacillus toyonensis</name>
    <dbReference type="NCBI Taxonomy" id="155322"/>
    <lineage>
        <taxon>Bacteria</taxon>
        <taxon>Bacillati</taxon>
        <taxon>Bacillota</taxon>
        <taxon>Bacilli</taxon>
        <taxon>Bacillales</taxon>
        <taxon>Bacillaceae</taxon>
        <taxon>Bacillus</taxon>
        <taxon>Bacillus cereus group</taxon>
    </lineage>
</organism>
<evidence type="ECO:0000256" key="1">
    <source>
        <dbReference type="ARBA" id="ARBA00022679"/>
    </source>
</evidence>
<evidence type="ECO:0000313" key="4">
    <source>
        <dbReference type="EMBL" id="PEI86548.1"/>
    </source>
</evidence>
<protein>
    <recommendedName>
        <fullName evidence="3">Beta-ketoacyl-[acyl-carrier-protein] synthase III C-terminal domain-containing protein</fullName>
    </recommendedName>
</protein>
<dbReference type="PANTHER" id="PTHR34069:SF2">
    <property type="entry name" value="BETA-KETOACYL-[ACYL-CARRIER-PROTEIN] SYNTHASE III"/>
    <property type="match status" value="1"/>
</dbReference>
<keyword evidence="2" id="KW-0012">Acyltransferase</keyword>
<dbReference type="RefSeq" id="WP_088055617.1">
    <property type="nucleotide sequence ID" value="NZ_NVHT01000047.1"/>
</dbReference>
<dbReference type="InterPro" id="IPR016039">
    <property type="entry name" value="Thiolase-like"/>
</dbReference>
<evidence type="ECO:0000256" key="2">
    <source>
        <dbReference type="ARBA" id="ARBA00023315"/>
    </source>
</evidence>
<dbReference type="PANTHER" id="PTHR34069">
    <property type="entry name" value="3-OXOACYL-[ACYL-CARRIER-PROTEIN] SYNTHASE 3"/>
    <property type="match status" value="1"/>
</dbReference>
<dbReference type="Pfam" id="PF08541">
    <property type="entry name" value="ACP_syn_III_C"/>
    <property type="match status" value="1"/>
</dbReference>
<accession>A0AB73RQY5</accession>
<dbReference type="EMBL" id="NUEH01000023">
    <property type="protein sequence ID" value="PEI86548.1"/>
    <property type="molecule type" value="Genomic_DNA"/>
</dbReference>
<dbReference type="InterPro" id="IPR013747">
    <property type="entry name" value="ACP_syn_III_C"/>
</dbReference>
<proteinExistence type="predicted"/>
<name>A0AB73RQY5_9BACI</name>
<dbReference type="AlphaFoldDB" id="A0AB73RQY5"/>